<dbReference type="Pfam" id="PF00005">
    <property type="entry name" value="ABC_tran"/>
    <property type="match status" value="2"/>
</dbReference>
<keyword evidence="2" id="KW-0813">Transport</keyword>
<dbReference type="Gene3D" id="3.30.40.10">
    <property type="entry name" value="Zinc/RING finger domain, C3HC4 (zinc finger)"/>
    <property type="match status" value="1"/>
</dbReference>
<dbReference type="SUPFAM" id="SSF52540">
    <property type="entry name" value="P-loop containing nucleoside triphosphate hydrolases"/>
    <property type="match status" value="2"/>
</dbReference>
<feature type="region of interest" description="Disordered" evidence="13">
    <location>
        <begin position="404"/>
        <end position="437"/>
    </location>
</feature>
<reference evidence="17" key="1">
    <citation type="journal article" date="2014" name="BMC Genomics">
        <title>Genome characteristics reveal the impact of lichenization on lichen-forming fungus Endocarpon pusillum Hedwig (Verrucariales, Ascomycota).</title>
        <authorList>
            <person name="Wang Y.-Y."/>
            <person name="Liu B."/>
            <person name="Zhang X.-Y."/>
            <person name="Zhou Q.-M."/>
            <person name="Zhang T."/>
            <person name="Li H."/>
            <person name="Yu Y.-F."/>
            <person name="Zhang X.-L."/>
            <person name="Hao X.-Y."/>
            <person name="Wang M."/>
            <person name="Wang L."/>
            <person name="Wei J.-C."/>
        </authorList>
    </citation>
    <scope>NUCLEOTIDE SEQUENCE [LARGE SCALE GENOMIC DNA]</scope>
    <source>
        <strain evidence="17">Z07020 / HMAS-L-300199</strain>
    </source>
</reference>
<dbReference type="SUPFAM" id="SSF50978">
    <property type="entry name" value="WD40 repeat-like"/>
    <property type="match status" value="1"/>
</dbReference>
<evidence type="ECO:0000256" key="4">
    <source>
        <dbReference type="ARBA" id="ARBA00022741"/>
    </source>
</evidence>
<accession>U1G9F4</accession>
<dbReference type="GO" id="GO:0006904">
    <property type="term" value="P:vesicle docking involved in exocytosis"/>
    <property type="evidence" value="ECO:0007669"/>
    <property type="project" value="TreeGrafter"/>
</dbReference>
<keyword evidence="4" id="KW-0547">Nucleotide-binding</keyword>
<evidence type="ECO:0000256" key="8">
    <source>
        <dbReference type="ARBA" id="ARBA00022927"/>
    </source>
</evidence>
<evidence type="ECO:0000259" key="15">
    <source>
        <dbReference type="PROSITE" id="PS50893"/>
    </source>
</evidence>
<dbReference type="OrthoDB" id="26184at2759"/>
<dbReference type="RefSeq" id="XP_007806101.1">
    <property type="nucleotide sequence ID" value="XM_007807910.1"/>
</dbReference>
<evidence type="ECO:0000256" key="13">
    <source>
        <dbReference type="SAM" id="MobiDB-lite"/>
    </source>
</evidence>
<dbReference type="InterPro" id="IPR000547">
    <property type="entry name" value="Clathrin_H-chain/VPS_repeat"/>
</dbReference>
<evidence type="ECO:0000256" key="12">
    <source>
        <dbReference type="PROSITE-ProRule" id="PRU01006"/>
    </source>
</evidence>
<dbReference type="InterPro" id="IPR016024">
    <property type="entry name" value="ARM-type_fold"/>
</dbReference>
<dbReference type="Gene3D" id="1.25.40.10">
    <property type="entry name" value="Tetratricopeptide repeat domain"/>
    <property type="match status" value="1"/>
</dbReference>
<dbReference type="GO" id="GO:0006886">
    <property type="term" value="P:intracellular protein transport"/>
    <property type="evidence" value="ECO:0007669"/>
    <property type="project" value="UniProtKB-UniRule"/>
</dbReference>
<dbReference type="PROSITE" id="PS50893">
    <property type="entry name" value="ABC_TRANSPORTER_2"/>
    <property type="match status" value="2"/>
</dbReference>
<evidence type="ECO:0000256" key="6">
    <source>
        <dbReference type="ARBA" id="ARBA00022833"/>
    </source>
</evidence>
<organism evidence="16 17">
    <name type="scientific">Endocarpon pusillum (strain Z07020 / HMAS-L-300199)</name>
    <name type="common">Lichen-forming fungus</name>
    <dbReference type="NCBI Taxonomy" id="1263415"/>
    <lineage>
        <taxon>Eukaryota</taxon>
        <taxon>Fungi</taxon>
        <taxon>Dikarya</taxon>
        <taxon>Ascomycota</taxon>
        <taxon>Pezizomycotina</taxon>
        <taxon>Eurotiomycetes</taxon>
        <taxon>Chaetothyriomycetidae</taxon>
        <taxon>Verrucariales</taxon>
        <taxon>Verrucariaceae</taxon>
        <taxon>Endocarpon</taxon>
    </lineage>
</organism>
<keyword evidence="9" id="KW-0472">Membrane</keyword>
<feature type="repeat" description="CHCR" evidence="12">
    <location>
        <begin position="1196"/>
        <end position="1341"/>
    </location>
</feature>
<evidence type="ECO:0000256" key="9">
    <source>
        <dbReference type="ARBA" id="ARBA00023136"/>
    </source>
</evidence>
<protein>
    <recommendedName>
        <fullName evidence="18">RING-type domain-containing protein</fullName>
    </recommendedName>
</protein>
<dbReference type="PANTHER" id="PTHR23323:SF24">
    <property type="entry name" value="VACUOLAR PROTEIN SORTING-ASSOCIATED PROTEIN 11 HOMOLOG"/>
    <property type="match status" value="1"/>
</dbReference>
<keyword evidence="17" id="KW-1185">Reference proteome</keyword>
<dbReference type="HOGENOM" id="CLU_238384_0_0_1"/>
<dbReference type="InterPro" id="IPR011990">
    <property type="entry name" value="TPR-like_helical_dom_sf"/>
</dbReference>
<dbReference type="Pfam" id="PF17122">
    <property type="entry name" value="zf-C3H2C3"/>
    <property type="match status" value="1"/>
</dbReference>
<evidence type="ECO:0000256" key="3">
    <source>
        <dbReference type="ARBA" id="ARBA00022723"/>
    </source>
</evidence>
<evidence type="ECO:0000313" key="17">
    <source>
        <dbReference type="Proteomes" id="UP000019373"/>
    </source>
</evidence>
<keyword evidence="7" id="KW-0067">ATP-binding</keyword>
<name>U1G9F4_ENDPU</name>
<dbReference type="InterPro" id="IPR013083">
    <property type="entry name" value="Znf_RING/FYVE/PHD"/>
</dbReference>
<dbReference type="Pfam" id="PF12451">
    <property type="entry name" value="VPS11_C"/>
    <property type="match status" value="1"/>
</dbReference>
<evidence type="ECO:0000256" key="11">
    <source>
        <dbReference type="PROSITE-ProRule" id="PRU00175"/>
    </source>
</evidence>
<feature type="region of interest" description="Disordered" evidence="13">
    <location>
        <begin position="1393"/>
        <end position="1427"/>
    </location>
</feature>
<dbReference type="GO" id="GO:0007032">
    <property type="term" value="P:endosome organization"/>
    <property type="evidence" value="ECO:0007669"/>
    <property type="project" value="TreeGrafter"/>
</dbReference>
<dbReference type="Pfam" id="PF23341">
    <property type="entry name" value="PEP5_VPS11_N"/>
    <property type="match status" value="1"/>
</dbReference>
<dbReference type="SUPFAM" id="SSF48371">
    <property type="entry name" value="ARM repeat"/>
    <property type="match status" value="1"/>
</dbReference>
<dbReference type="InterPro" id="IPR001841">
    <property type="entry name" value="Znf_RING"/>
</dbReference>
<feature type="compositionally biased region" description="Polar residues" evidence="13">
    <location>
        <begin position="1400"/>
        <end position="1417"/>
    </location>
</feature>
<dbReference type="GeneID" id="19237832"/>
<dbReference type="eggNOG" id="KOG0927">
    <property type="taxonomic scope" value="Eukaryota"/>
</dbReference>
<feature type="domain" description="RING-type" evidence="14">
    <location>
        <begin position="1679"/>
        <end position="1729"/>
    </location>
</feature>
<keyword evidence="5 11" id="KW-0863">Zinc-finger</keyword>
<evidence type="ECO:0000313" key="16">
    <source>
        <dbReference type="EMBL" id="ERF68326.1"/>
    </source>
</evidence>
<dbReference type="SMART" id="SM00184">
    <property type="entry name" value="RING"/>
    <property type="match status" value="1"/>
</dbReference>
<dbReference type="GO" id="GO:0048284">
    <property type="term" value="P:organelle fusion"/>
    <property type="evidence" value="ECO:0007669"/>
    <property type="project" value="TreeGrafter"/>
</dbReference>
<dbReference type="InterPro" id="IPR057307">
    <property type="entry name" value="PEP5_VPS11_N"/>
</dbReference>
<dbReference type="GO" id="GO:0008270">
    <property type="term" value="F:zinc ion binding"/>
    <property type="evidence" value="ECO:0007669"/>
    <property type="project" value="UniProtKB-KW"/>
</dbReference>
<evidence type="ECO:0000259" key="14">
    <source>
        <dbReference type="PROSITE" id="PS50089"/>
    </source>
</evidence>
<dbReference type="InterPro" id="IPR003439">
    <property type="entry name" value="ABC_transporter-like_ATP-bd"/>
</dbReference>
<dbReference type="InterPro" id="IPR003593">
    <property type="entry name" value="AAA+_ATPase"/>
</dbReference>
<dbReference type="InterPro" id="IPR027417">
    <property type="entry name" value="P-loop_NTPase"/>
</dbReference>
<dbReference type="CDD" id="cd16688">
    <property type="entry name" value="RING-H2_Vps11"/>
    <property type="match status" value="1"/>
</dbReference>
<evidence type="ECO:0000256" key="5">
    <source>
        <dbReference type="ARBA" id="ARBA00022771"/>
    </source>
</evidence>
<evidence type="ECO:0000256" key="1">
    <source>
        <dbReference type="ARBA" id="ARBA00007070"/>
    </source>
</evidence>
<sequence>MKVPITLPIRYRAPPSIENLIQIQNGTFYRQHPGGLQESNTPLFPNLYFSLPAFPLRRDSETGKQQQHWAVVGASGGSTFLEILRGTHICLPPNARTFPYLSSEDIEAKDYRLRSPTWAIQYVGFTSGKGQGLVGGIRGSYLSARYESRREETDWSVLQYLKGEMELNPSKELHYEDASFNALLSQVIKDLRLEQLTSLPVSNLSNGQTRRARIAKALLGRPEVLLLDEPFMGLDPPTLVSLSPILRGLAYKSSPRLIMSLRPQDPIPDWITHLAVLGHQDTLALAGPKKEVLFAVHRWANAHKGPQNGTAAKMAALMTNRHGPPPLDFGYTLSATGVSRDVTNSQIVSSKTPTYISATDELVPEHLSVAYRLVWQKAAGKPREKADLDDLLSLTCLLPAEFNRQDDVPAPSNESFSISEDPRRGQHNSGFPVSNFPMRPHPELGKSLIELKNVIVSYGSKTVLGYGVQSGFQVPGLNLDIRQGTRLALLGPNGSGKTTLLSLLTSDHPQSYSLPIKYFGRSRLPSPGQPGVSLWEIQSRIGHSSPEIHAFFPKGLTIRRSLESAWAETFAAKPEPTNSSKALVDAFLRWWEPELNPCHQPLPPLEAPAIPIDDSVSSSYPSFKHSSQTANELEWASLPLNTFGSLSFQSQRLLLLLRAIIKTPDIVILDEAFSGFSPEVRDKAMRFLGAGENSVPHQHQAATYRTCMDDGDGESSRWPLRDDRTRVETICHTTRVTPNEPIVGKEGMTHEKKKRVDRLRRKTKSELTAEGDLADDSVEYAFHGLSNEQALIVVSHVREEIPDLVNEYIRLPGEEEVSEQRRGIEMVVATGVLACKSEVIALPTIAGSDSIFLGDSNGDVRILSRALRVVRLFHAADPSSHGSITHLKQIDATSLLVTICEDLSSDPVLKVWALDKEEKKTKGPKCLCTIGVQNGRRQFPVSAFVALEDLTQVAVGFANGAVTVIRGDLIHDRGTKQRIVFESEEPITGLAIRESPMTILYIATTGRISNLVISGKGQGQPPRTVDSQGCAVRCMSVDKETGDIIIARDDAVYYYGPNGRGPSFAFDGPKKMITTFKDYVGLVCPPKVAQVSKSNTYRRLGGSGMGDLFSTSSFSLLETDLRYIAHTESLSTELYRYEEKTLQQKLEILYQRNLYILAINLAQKAGVDTATQNVIFRKYGDYLYQKGDYDTAMQQYLRAIDNTEPSQILRKFLDTQRIHNLIEYLEELHEHDKATADHTTLLLNCYAKLKDTEKLDAFIRAPGELKFDLETAISMCRQGGYFEQAAYLATKHGENSLVVDILIEDSKKYPEALAYIWQLEPLAAYPNLMKYSRVLLEHCPDEATQVFIDYYTGNYRPKEEVTATQEPQPQNQASAFQNLSALLPLPYMNRSAVASPAPEAQQQTTTADTKLASNADTPTPEYPIPRPRTAFSSFIPHPSHFIRFLEALTSQPNISSTDKTDLYTTLFEMYLEAANSESTTSSEREAWQHKAKALITSQPQISTQSSDQPLSFIPTSSVLLLSSLSNFPTGTTLVRERANLYTDILRSHTTAKDTSGAISALRRYGPEDPSLYPIALSYFSSSTTILSQPGVKEELQSVLRKIDQDSLMAPLQVVKVLSQGGAVSMGMVKSYLSDNISRERKEIRNNRTLIESYRKESAAKISELEDLGSKPIVFQARRCSACGGQLDLPTVHFACKHSFHQRCLNTGSVSQAAQADATAEGRAECPVCKPQNDTIKAHRRAQVESADQHELFKAALERSQERFETVAEFFGRGVMNLNSVGNGPGAGGG</sequence>
<dbReference type="GO" id="GO:0007033">
    <property type="term" value="P:vacuole organization"/>
    <property type="evidence" value="ECO:0007669"/>
    <property type="project" value="TreeGrafter"/>
</dbReference>
<evidence type="ECO:0000256" key="7">
    <source>
        <dbReference type="ARBA" id="ARBA00022840"/>
    </source>
</evidence>
<dbReference type="SUPFAM" id="SSF57850">
    <property type="entry name" value="RING/U-box"/>
    <property type="match status" value="1"/>
</dbReference>
<dbReference type="SMART" id="SM00382">
    <property type="entry name" value="AAA"/>
    <property type="match status" value="1"/>
</dbReference>
<feature type="domain" description="ABC transporter" evidence="15">
    <location>
        <begin position="36"/>
        <end position="304"/>
    </location>
</feature>
<evidence type="ECO:0008006" key="18">
    <source>
        <dbReference type="Google" id="ProtNLM"/>
    </source>
</evidence>
<dbReference type="GO" id="GO:0016887">
    <property type="term" value="F:ATP hydrolysis activity"/>
    <property type="evidence" value="ECO:0007669"/>
    <property type="project" value="InterPro"/>
</dbReference>
<dbReference type="InterPro" id="IPR024763">
    <property type="entry name" value="VPS11_C"/>
</dbReference>
<dbReference type="EMBL" id="KE721523">
    <property type="protein sequence ID" value="ERF68326.1"/>
    <property type="molecule type" value="Genomic_DNA"/>
</dbReference>
<dbReference type="eggNOG" id="KOG2114">
    <property type="taxonomic scope" value="Eukaryota"/>
</dbReference>
<dbReference type="InterPro" id="IPR057308">
    <property type="entry name" value="CHCR_PEP5_VPS11"/>
</dbReference>
<dbReference type="GO" id="GO:0005524">
    <property type="term" value="F:ATP binding"/>
    <property type="evidence" value="ECO:0007669"/>
    <property type="project" value="UniProtKB-KW"/>
</dbReference>
<dbReference type="Gene3D" id="3.40.50.300">
    <property type="entry name" value="P-loop containing nucleotide triphosphate hydrolases"/>
    <property type="match status" value="2"/>
</dbReference>
<dbReference type="PANTHER" id="PTHR23323">
    <property type="entry name" value="VACUOLAR PROTEIN SORTING-ASSOCIATED PROTEIN"/>
    <property type="match status" value="1"/>
</dbReference>
<dbReference type="FunFam" id="1.25.40.10:FF:000440">
    <property type="entry name" value="E3 ubiquitin-protein ligase PEP5"/>
    <property type="match status" value="1"/>
</dbReference>
<dbReference type="GO" id="GO:0030674">
    <property type="term" value="F:protein-macromolecule adaptor activity"/>
    <property type="evidence" value="ECO:0007669"/>
    <property type="project" value="TreeGrafter"/>
</dbReference>
<dbReference type="GO" id="GO:0005768">
    <property type="term" value="C:endosome"/>
    <property type="evidence" value="ECO:0007669"/>
    <property type="project" value="TreeGrafter"/>
</dbReference>
<comment type="similarity">
    <text evidence="1">Belongs to the VPS11 family.</text>
</comment>
<dbReference type="PROSITE" id="PS50089">
    <property type="entry name" value="ZF_RING_2"/>
    <property type="match status" value="1"/>
</dbReference>
<dbReference type="Pfam" id="PF23356">
    <property type="entry name" value="TPR_PEP5_VPS11"/>
    <property type="match status" value="1"/>
</dbReference>
<dbReference type="PROSITE" id="PS50236">
    <property type="entry name" value="CHCR"/>
    <property type="match status" value="1"/>
</dbReference>
<feature type="domain" description="ABC transporter" evidence="15">
    <location>
        <begin position="449"/>
        <end position="771"/>
    </location>
</feature>
<dbReference type="Proteomes" id="UP000019373">
    <property type="component" value="Unassembled WGS sequence"/>
</dbReference>
<dbReference type="InterPro" id="IPR036322">
    <property type="entry name" value="WD40_repeat_dom_sf"/>
</dbReference>
<keyword evidence="6" id="KW-0862">Zinc</keyword>
<keyword evidence="3" id="KW-0479">Metal-binding</keyword>
<gene>
    <name evidence="16" type="ORF">EPUS_02782</name>
</gene>
<keyword evidence="8" id="KW-0653">Protein transport</keyword>
<evidence type="ECO:0000256" key="10">
    <source>
        <dbReference type="ARBA" id="ARBA00029433"/>
    </source>
</evidence>
<evidence type="ECO:0000256" key="2">
    <source>
        <dbReference type="ARBA" id="ARBA00022448"/>
    </source>
</evidence>
<comment type="subcellular location">
    <subcellularLocation>
        <location evidence="10">Endomembrane system</location>
        <topology evidence="10">Peripheral membrane protein</topology>
        <orientation evidence="10">Cytoplasmic side</orientation>
    </subcellularLocation>
</comment>
<proteinExistence type="inferred from homology"/>
<dbReference type="GO" id="GO:0030897">
    <property type="term" value="C:HOPS complex"/>
    <property type="evidence" value="ECO:0007669"/>
    <property type="project" value="TreeGrafter"/>
</dbReference>